<dbReference type="Pfam" id="PF00132">
    <property type="entry name" value="Hexapep"/>
    <property type="match status" value="1"/>
</dbReference>
<proteinExistence type="predicted"/>
<accession>Q7NIK5</accession>
<evidence type="ECO:0000313" key="5">
    <source>
        <dbReference type="Proteomes" id="UP000000557"/>
    </source>
</evidence>
<dbReference type="PATRIC" id="fig|251221.4.peg.2211"/>
<reference evidence="4 5" key="1">
    <citation type="journal article" date="2003" name="DNA Res.">
        <title>Complete genome structure of Gloeobacter violaceus PCC 7421, a cyanobacterium that lacks thylakoids.</title>
        <authorList>
            <person name="Nakamura Y."/>
            <person name="Kaneko T."/>
            <person name="Sato S."/>
            <person name="Mimuro M."/>
            <person name="Miyashita H."/>
            <person name="Tsuchiya T."/>
            <person name="Sasamoto S."/>
            <person name="Watanabe A."/>
            <person name="Kawashima K."/>
            <person name="Kishida Y."/>
            <person name="Kiyokawa C."/>
            <person name="Kohara M."/>
            <person name="Matsumoto M."/>
            <person name="Matsuno A."/>
            <person name="Nakazaki N."/>
            <person name="Shimpo S."/>
            <person name="Takeuchi C."/>
            <person name="Yamada M."/>
            <person name="Tabata S."/>
        </authorList>
    </citation>
    <scope>NUCLEOTIDE SEQUENCE [LARGE SCALE GENOMIC DNA]</scope>
    <source>
        <strain evidence="5">ATCC 29082 / PCC 7421</strain>
    </source>
</reference>
<dbReference type="PROSITE" id="PS00101">
    <property type="entry name" value="HEXAPEP_TRANSFERASES"/>
    <property type="match status" value="1"/>
</dbReference>
<dbReference type="PANTHER" id="PTHR23416">
    <property type="entry name" value="SIALIC ACID SYNTHASE-RELATED"/>
    <property type="match status" value="1"/>
</dbReference>
<dbReference type="KEGG" id="gvi:gll2178"/>
<gene>
    <name evidence="4" type="ordered locus">gll2178</name>
</gene>
<dbReference type="PhylomeDB" id="Q7NIK5"/>
<evidence type="ECO:0000313" key="4">
    <source>
        <dbReference type="EMBL" id="BAC90119.1"/>
    </source>
</evidence>
<dbReference type="Pfam" id="PF01590">
    <property type="entry name" value="GAF"/>
    <property type="match status" value="1"/>
</dbReference>
<sequence>MSETNTFTLLKLARWREAALKDALGWLPRLLMGPALRRTLYRQLFRKMGDGVFIDTDVEILNAAAIEIGDKVCVRAGVRLDARNPGNRLVLKSKAFLERGVMIMAMRQTTIEVGEGTLVGPYSVLAGPGHLTIGNNCLIAAHAGIFANNHRFADPELTIREQGVSREGIVIEDDCWLGHAVSVLDGVTIGRGSVIGAGAVVTQDIPPYSVAVGVPARVIRRRDGLSVTPQSRLVEQGMPDTLKQALRRAEQALEHLQKLRHEVSAVLLQVVFAELLHRLFEEIRTALDVDTVTLLLPRSSSRDLFVYNTIGLEEEIEQQVRIPLGQGVAGQIAADIQPLIVENLAQVEVASPVLRNRGVQSLLGVPLHLEKQMVGVFHVGSFQRRHFTGEDTCTVESVAERIGPLIRIAQYSS</sequence>
<dbReference type="Gene3D" id="2.160.10.10">
    <property type="entry name" value="Hexapeptide repeat proteins"/>
    <property type="match status" value="1"/>
</dbReference>
<dbReference type="InterPro" id="IPR003018">
    <property type="entry name" value="GAF"/>
</dbReference>
<keyword evidence="5" id="KW-1185">Reference proteome</keyword>
<organism evidence="4 5">
    <name type="scientific">Gloeobacter violaceus (strain ATCC 29082 / PCC 7421)</name>
    <dbReference type="NCBI Taxonomy" id="251221"/>
    <lineage>
        <taxon>Bacteria</taxon>
        <taxon>Bacillati</taxon>
        <taxon>Cyanobacteriota</taxon>
        <taxon>Cyanophyceae</taxon>
        <taxon>Gloeobacterales</taxon>
        <taxon>Gloeobacteraceae</taxon>
        <taxon>Gloeobacter</taxon>
    </lineage>
</organism>
<dbReference type="SUPFAM" id="SSF55781">
    <property type="entry name" value="GAF domain-like"/>
    <property type="match status" value="1"/>
</dbReference>
<dbReference type="OrthoDB" id="9815592at2"/>
<dbReference type="STRING" id="251221.gene:10759673"/>
<dbReference type="eggNOG" id="COG1045">
    <property type="taxonomic scope" value="Bacteria"/>
</dbReference>
<dbReference type="GO" id="GO:0016740">
    <property type="term" value="F:transferase activity"/>
    <property type="evidence" value="ECO:0007669"/>
    <property type="project" value="UniProtKB-KW"/>
</dbReference>
<dbReference type="EMBL" id="BA000045">
    <property type="protein sequence ID" value="BAC90119.1"/>
    <property type="molecule type" value="Genomic_DNA"/>
</dbReference>
<dbReference type="Proteomes" id="UP000000557">
    <property type="component" value="Chromosome"/>
</dbReference>
<dbReference type="AlphaFoldDB" id="Q7NIK5"/>
<dbReference type="RefSeq" id="WP_011142175.1">
    <property type="nucleotide sequence ID" value="NC_005125.1"/>
</dbReference>
<reference evidence="4 5" key="2">
    <citation type="journal article" date="2003" name="DNA Res.">
        <title>Complete genome structure of Gloeobacter violaceus PCC 7421, a cyanobacterium that lacks thylakoids (supplement).</title>
        <authorList>
            <person name="Nakamura Y."/>
            <person name="Kaneko T."/>
            <person name="Sato S."/>
            <person name="Mimuro M."/>
            <person name="Miyashita H."/>
            <person name="Tsuchiya T."/>
            <person name="Sasamoto S."/>
            <person name="Watanabe A."/>
            <person name="Kawashima K."/>
            <person name="Kishida Y."/>
            <person name="Kiyokawa C."/>
            <person name="Kohara M."/>
            <person name="Matsumoto M."/>
            <person name="Matsuno A."/>
            <person name="Nakazaki N."/>
            <person name="Shimpo S."/>
            <person name="Takeuchi C."/>
            <person name="Yamada M."/>
            <person name="Tabata S."/>
        </authorList>
    </citation>
    <scope>NUCLEOTIDE SEQUENCE [LARGE SCALE GENOMIC DNA]</scope>
    <source>
        <strain evidence="5">ATCC 29082 / PCC 7421</strain>
    </source>
</reference>
<dbReference type="GO" id="GO:0031470">
    <property type="term" value="C:carboxysome"/>
    <property type="evidence" value="ECO:0007669"/>
    <property type="project" value="UniProtKB-ARBA"/>
</dbReference>
<evidence type="ECO:0000256" key="1">
    <source>
        <dbReference type="ARBA" id="ARBA00022679"/>
    </source>
</evidence>
<keyword evidence="1" id="KW-0808">Transferase</keyword>
<dbReference type="InterPro" id="IPR051159">
    <property type="entry name" value="Hexapeptide_acetyltransf"/>
</dbReference>
<name>Q7NIK5_GLOVI</name>
<evidence type="ECO:0000256" key="2">
    <source>
        <dbReference type="ARBA" id="ARBA00022737"/>
    </source>
</evidence>
<protein>
    <submittedName>
        <fullName evidence="4">Gll2178 protein</fullName>
    </submittedName>
</protein>
<dbReference type="SMART" id="SM00065">
    <property type="entry name" value="GAF"/>
    <property type="match status" value="1"/>
</dbReference>
<dbReference type="InterPro" id="IPR029016">
    <property type="entry name" value="GAF-like_dom_sf"/>
</dbReference>
<dbReference type="SUPFAM" id="SSF51161">
    <property type="entry name" value="Trimeric LpxA-like enzymes"/>
    <property type="match status" value="1"/>
</dbReference>
<dbReference type="EnsemblBacteria" id="BAC90119">
    <property type="protein sequence ID" value="BAC90119"/>
    <property type="gene ID" value="BAC90119"/>
</dbReference>
<dbReference type="Gene3D" id="3.30.450.40">
    <property type="match status" value="1"/>
</dbReference>
<dbReference type="InterPro" id="IPR001451">
    <property type="entry name" value="Hexapep"/>
</dbReference>
<dbReference type="PANTHER" id="PTHR23416:SF78">
    <property type="entry name" value="LIPOPOLYSACCHARIDE BIOSYNTHESIS O-ACETYL TRANSFERASE WBBJ-RELATED"/>
    <property type="match status" value="1"/>
</dbReference>
<dbReference type="InParanoid" id="Q7NIK5"/>
<dbReference type="eggNOG" id="COG0110">
    <property type="taxonomic scope" value="Bacteria"/>
</dbReference>
<dbReference type="eggNOG" id="COG2203">
    <property type="taxonomic scope" value="Bacteria"/>
</dbReference>
<feature type="domain" description="GAF" evidence="3">
    <location>
        <begin position="271"/>
        <end position="413"/>
    </location>
</feature>
<evidence type="ECO:0000259" key="3">
    <source>
        <dbReference type="SMART" id="SM00065"/>
    </source>
</evidence>
<keyword evidence="2" id="KW-0677">Repeat</keyword>
<dbReference type="GO" id="GO:0043886">
    <property type="term" value="F:structural constituent of carboxysome shell"/>
    <property type="evidence" value="ECO:0007669"/>
    <property type="project" value="UniProtKB-ARBA"/>
</dbReference>
<dbReference type="InterPro" id="IPR018357">
    <property type="entry name" value="Hexapep_transf_CS"/>
</dbReference>
<dbReference type="HOGENOM" id="CLU_665262_0_0_3"/>
<dbReference type="InterPro" id="IPR011004">
    <property type="entry name" value="Trimer_LpxA-like_sf"/>
</dbReference>
<dbReference type="CDD" id="cd04647">
    <property type="entry name" value="LbH_MAT_like"/>
    <property type="match status" value="1"/>
</dbReference>